<dbReference type="EMBL" id="DMUP01000033">
    <property type="protein sequence ID" value="HAR55416.1"/>
    <property type="molecule type" value="Genomic_DNA"/>
</dbReference>
<evidence type="ECO:0000313" key="2">
    <source>
        <dbReference type="Proteomes" id="UP000262878"/>
    </source>
</evidence>
<organism evidence="1 2">
    <name type="scientific">Idiomarina baltica</name>
    <dbReference type="NCBI Taxonomy" id="190892"/>
    <lineage>
        <taxon>Bacteria</taxon>
        <taxon>Pseudomonadati</taxon>
        <taxon>Pseudomonadota</taxon>
        <taxon>Gammaproteobacteria</taxon>
        <taxon>Alteromonadales</taxon>
        <taxon>Idiomarinaceae</taxon>
        <taxon>Idiomarina</taxon>
    </lineage>
</organism>
<accession>A0A348WLK4</accession>
<dbReference type="Proteomes" id="UP000262878">
    <property type="component" value="Unassembled WGS sequence"/>
</dbReference>
<reference evidence="1 2" key="1">
    <citation type="journal article" date="2018" name="Nat. Biotechnol.">
        <title>A standardized bacterial taxonomy based on genome phylogeny substantially revises the tree of life.</title>
        <authorList>
            <person name="Parks D.H."/>
            <person name="Chuvochina M."/>
            <person name="Waite D.W."/>
            <person name="Rinke C."/>
            <person name="Skarshewski A."/>
            <person name="Chaumeil P.A."/>
            <person name="Hugenholtz P."/>
        </authorList>
    </citation>
    <scope>NUCLEOTIDE SEQUENCE [LARGE SCALE GENOMIC DNA]</scope>
    <source>
        <strain evidence="1">UBA9360</strain>
    </source>
</reference>
<protein>
    <submittedName>
        <fullName evidence="1">Uncharacterized protein</fullName>
    </submittedName>
</protein>
<sequence length="63" mass="7064">MKVNQLQHALNKHIDAIALLVTAHMKTSGDSEIDCQRLSLLNRLNALSHCVNGIEQNDLEQEQ</sequence>
<dbReference type="AlphaFoldDB" id="A0A348WLK4"/>
<name>A0A348WLK4_9GAMM</name>
<gene>
    <name evidence="1" type="ORF">DCR58_01380</name>
</gene>
<proteinExistence type="predicted"/>
<evidence type="ECO:0000313" key="1">
    <source>
        <dbReference type="EMBL" id="HAR55416.1"/>
    </source>
</evidence>
<comment type="caution">
    <text evidence="1">The sequence shown here is derived from an EMBL/GenBank/DDBJ whole genome shotgun (WGS) entry which is preliminary data.</text>
</comment>